<protein>
    <submittedName>
        <fullName evidence="2">Uncharacterized protein</fullName>
    </submittedName>
</protein>
<evidence type="ECO:0000313" key="3">
    <source>
        <dbReference type="Proteomes" id="UP000553193"/>
    </source>
</evidence>
<gene>
    <name evidence="2" type="ORF">GGQ83_002004</name>
</gene>
<evidence type="ECO:0000313" key="2">
    <source>
        <dbReference type="EMBL" id="MBB3898567.1"/>
    </source>
</evidence>
<evidence type="ECO:0000256" key="1">
    <source>
        <dbReference type="SAM" id="SignalP"/>
    </source>
</evidence>
<organism evidence="2 3">
    <name type="scientific">Roseococcus suduntuyensis</name>
    <dbReference type="NCBI Taxonomy" id="455361"/>
    <lineage>
        <taxon>Bacteria</taxon>
        <taxon>Pseudomonadati</taxon>
        <taxon>Pseudomonadota</taxon>
        <taxon>Alphaproteobacteria</taxon>
        <taxon>Acetobacterales</taxon>
        <taxon>Roseomonadaceae</taxon>
        <taxon>Roseococcus</taxon>
    </lineage>
</organism>
<dbReference type="EMBL" id="JACIDJ010000002">
    <property type="protein sequence ID" value="MBB3898567.1"/>
    <property type="molecule type" value="Genomic_DNA"/>
</dbReference>
<feature type="chain" id="PRO_5032453666" evidence="1">
    <location>
        <begin position="21"/>
        <end position="49"/>
    </location>
</feature>
<keyword evidence="1" id="KW-0732">Signal</keyword>
<dbReference type="AlphaFoldDB" id="A0A840ABV1"/>
<sequence length="49" mass="5345">MAIVISAMAFIALLKLQLPAGPEPALEEFLMPWMPQDTRDPRAGMVACC</sequence>
<name>A0A840ABV1_9PROT</name>
<comment type="caution">
    <text evidence="2">The sequence shown here is derived from an EMBL/GenBank/DDBJ whole genome shotgun (WGS) entry which is preliminary data.</text>
</comment>
<proteinExistence type="predicted"/>
<keyword evidence="3" id="KW-1185">Reference proteome</keyword>
<accession>A0A840ABV1</accession>
<feature type="signal peptide" evidence="1">
    <location>
        <begin position="1"/>
        <end position="20"/>
    </location>
</feature>
<dbReference type="Proteomes" id="UP000553193">
    <property type="component" value="Unassembled WGS sequence"/>
</dbReference>
<reference evidence="2 3" key="1">
    <citation type="submission" date="2020-08" db="EMBL/GenBank/DDBJ databases">
        <title>Genomic Encyclopedia of Type Strains, Phase IV (KMG-IV): sequencing the most valuable type-strain genomes for metagenomic binning, comparative biology and taxonomic classification.</title>
        <authorList>
            <person name="Goeker M."/>
        </authorList>
    </citation>
    <scope>NUCLEOTIDE SEQUENCE [LARGE SCALE GENOMIC DNA]</scope>
    <source>
        <strain evidence="2 3">DSM 19979</strain>
    </source>
</reference>